<feature type="compositionally biased region" description="Polar residues" evidence="1">
    <location>
        <begin position="72"/>
        <end position="82"/>
    </location>
</feature>
<feature type="compositionally biased region" description="Polar residues" evidence="1">
    <location>
        <begin position="90"/>
        <end position="104"/>
    </location>
</feature>
<gene>
    <name evidence="2" type="ORF">QE152_g3553</name>
</gene>
<dbReference type="Proteomes" id="UP001458880">
    <property type="component" value="Unassembled WGS sequence"/>
</dbReference>
<evidence type="ECO:0000313" key="3">
    <source>
        <dbReference type="Proteomes" id="UP001458880"/>
    </source>
</evidence>
<comment type="caution">
    <text evidence="2">The sequence shown here is derived from an EMBL/GenBank/DDBJ whole genome shotgun (WGS) entry which is preliminary data.</text>
</comment>
<organism evidence="2 3">
    <name type="scientific">Popillia japonica</name>
    <name type="common">Japanese beetle</name>
    <dbReference type="NCBI Taxonomy" id="7064"/>
    <lineage>
        <taxon>Eukaryota</taxon>
        <taxon>Metazoa</taxon>
        <taxon>Ecdysozoa</taxon>
        <taxon>Arthropoda</taxon>
        <taxon>Hexapoda</taxon>
        <taxon>Insecta</taxon>
        <taxon>Pterygota</taxon>
        <taxon>Neoptera</taxon>
        <taxon>Endopterygota</taxon>
        <taxon>Coleoptera</taxon>
        <taxon>Polyphaga</taxon>
        <taxon>Scarabaeiformia</taxon>
        <taxon>Scarabaeidae</taxon>
        <taxon>Rutelinae</taxon>
        <taxon>Popillia</taxon>
    </lineage>
</organism>
<evidence type="ECO:0000256" key="1">
    <source>
        <dbReference type="SAM" id="MobiDB-lite"/>
    </source>
</evidence>
<keyword evidence="3" id="KW-1185">Reference proteome</keyword>
<reference evidence="2 3" key="1">
    <citation type="journal article" date="2024" name="BMC Genomics">
        <title>De novo assembly and annotation of Popillia japonica's genome with initial clues to its potential as an invasive pest.</title>
        <authorList>
            <person name="Cucini C."/>
            <person name="Boschi S."/>
            <person name="Funari R."/>
            <person name="Cardaioli E."/>
            <person name="Iannotti N."/>
            <person name="Marturano G."/>
            <person name="Paoli F."/>
            <person name="Bruttini M."/>
            <person name="Carapelli A."/>
            <person name="Frati F."/>
            <person name="Nardi F."/>
        </authorList>
    </citation>
    <scope>NUCLEOTIDE SEQUENCE [LARGE SCALE GENOMIC DNA]</scope>
    <source>
        <strain evidence="2">DMR45628</strain>
    </source>
</reference>
<sequence length="114" mass="12792">MEKIQKLNSSNNTPGKNVNILINENLNFNFSLEIDEIDMLHTEHIPVPQEVSDHSAEILQAFSEKNIQNLQDTTQPNKNQIASGREYGGINQQTPTKPSTSNNDVIANAYFQLP</sequence>
<proteinExistence type="predicted"/>
<accession>A0AAW1N490</accession>
<dbReference type="AlphaFoldDB" id="A0AAW1N490"/>
<feature type="region of interest" description="Disordered" evidence="1">
    <location>
        <begin position="72"/>
        <end position="104"/>
    </location>
</feature>
<name>A0AAW1N490_POPJA</name>
<dbReference type="EMBL" id="JASPKY010000014">
    <property type="protein sequence ID" value="KAK9753292.1"/>
    <property type="molecule type" value="Genomic_DNA"/>
</dbReference>
<protein>
    <submittedName>
        <fullName evidence="2">Uncharacterized protein</fullName>
    </submittedName>
</protein>
<evidence type="ECO:0000313" key="2">
    <source>
        <dbReference type="EMBL" id="KAK9753292.1"/>
    </source>
</evidence>